<proteinExistence type="predicted"/>
<dbReference type="InterPro" id="IPR043502">
    <property type="entry name" value="DNA/RNA_pol_sf"/>
</dbReference>
<reference evidence="7 8" key="1">
    <citation type="journal article" date="2024" name="BMC Genomics">
        <title>De novo assembly and annotation of Popillia japonica's genome with initial clues to its potential as an invasive pest.</title>
        <authorList>
            <person name="Cucini C."/>
            <person name="Boschi S."/>
            <person name="Funari R."/>
            <person name="Cardaioli E."/>
            <person name="Iannotti N."/>
            <person name="Marturano G."/>
            <person name="Paoli F."/>
            <person name="Bruttini M."/>
            <person name="Carapelli A."/>
            <person name="Frati F."/>
            <person name="Nardi F."/>
        </authorList>
    </citation>
    <scope>NUCLEOTIDE SEQUENCE [LARGE SCALE GENOMIC DNA]</scope>
    <source>
        <strain evidence="7">DMR45628</strain>
    </source>
</reference>
<comment type="caution">
    <text evidence="7">The sequence shown here is derived from an EMBL/GenBank/DDBJ whole genome shotgun (WGS) entry which is preliminary data.</text>
</comment>
<dbReference type="GO" id="GO:0003964">
    <property type="term" value="F:RNA-directed DNA polymerase activity"/>
    <property type="evidence" value="ECO:0007669"/>
    <property type="project" value="UniProtKB-KW"/>
</dbReference>
<evidence type="ECO:0000256" key="4">
    <source>
        <dbReference type="ARBA" id="ARBA00022918"/>
    </source>
</evidence>
<keyword evidence="3" id="KW-0378">Hydrolase</keyword>
<dbReference type="Gene3D" id="3.10.20.370">
    <property type="match status" value="1"/>
</dbReference>
<keyword evidence="2" id="KW-0540">Nuclease</keyword>
<organism evidence="7 8">
    <name type="scientific">Popillia japonica</name>
    <name type="common">Japanese beetle</name>
    <dbReference type="NCBI Taxonomy" id="7064"/>
    <lineage>
        <taxon>Eukaryota</taxon>
        <taxon>Metazoa</taxon>
        <taxon>Ecdysozoa</taxon>
        <taxon>Arthropoda</taxon>
        <taxon>Hexapoda</taxon>
        <taxon>Insecta</taxon>
        <taxon>Pterygota</taxon>
        <taxon>Neoptera</taxon>
        <taxon>Endopterygota</taxon>
        <taxon>Coleoptera</taxon>
        <taxon>Polyphaga</taxon>
        <taxon>Scarabaeiformia</taxon>
        <taxon>Scarabaeidae</taxon>
        <taxon>Rutelinae</taxon>
        <taxon>Popillia</taxon>
    </lineage>
</organism>
<dbReference type="InterPro" id="IPR043128">
    <property type="entry name" value="Rev_trsase/Diguanyl_cyclase"/>
</dbReference>
<evidence type="ECO:0000256" key="2">
    <source>
        <dbReference type="ARBA" id="ARBA00022722"/>
    </source>
</evidence>
<keyword evidence="4 7" id="KW-0695">RNA-directed DNA polymerase</keyword>
<sequence length="231" mass="26566">MQMIAKDLLHLLIITAKFIPNFAEIAYPLNQLSRKSVEFRWDEKCQTSFEKLKTALINPPVLEYPDFSPSNTFILTTDASGYAIGAVLSNSNNKPIAYASRTLNPAEIKYPTIHKELLSITWAVNHFRPYLYGRKFKICTDHCPLIYLFGMNVHNVPGQYTPYEPIFGKKSVLRSNILNNFDPIYNFESYINELKFRLRIAWKDAKDNLVASKIKRKAIADKKAAILPIYL</sequence>
<keyword evidence="5" id="KW-0511">Multifunctional enzyme</keyword>
<evidence type="ECO:0000313" key="7">
    <source>
        <dbReference type="EMBL" id="KAK9736119.1"/>
    </source>
</evidence>
<evidence type="ECO:0000256" key="1">
    <source>
        <dbReference type="ARBA" id="ARBA00022695"/>
    </source>
</evidence>
<evidence type="ECO:0000256" key="5">
    <source>
        <dbReference type="ARBA" id="ARBA00023268"/>
    </source>
</evidence>
<keyword evidence="1" id="KW-0548">Nucleotidyltransferase</keyword>
<dbReference type="AlphaFoldDB" id="A0AAW1LQW0"/>
<dbReference type="PANTHER" id="PTHR37984">
    <property type="entry name" value="PROTEIN CBG26694"/>
    <property type="match status" value="1"/>
</dbReference>
<dbReference type="Gene3D" id="3.30.70.270">
    <property type="match status" value="1"/>
</dbReference>
<feature type="domain" description="Reverse transcriptase/retrotransposon-derived protein RNase H-like" evidence="6">
    <location>
        <begin position="41"/>
        <end position="138"/>
    </location>
</feature>
<name>A0AAW1LQW0_POPJA</name>
<protein>
    <submittedName>
        <fullName evidence="7">RNase H-like domain found in reverse transcriptase</fullName>
    </submittedName>
</protein>
<dbReference type="InterPro" id="IPR050951">
    <property type="entry name" value="Retrovirus_Pol_polyprotein"/>
</dbReference>
<dbReference type="InterPro" id="IPR041577">
    <property type="entry name" value="RT_RNaseH_2"/>
</dbReference>
<dbReference type="EMBL" id="JASPKY010000118">
    <property type="protein sequence ID" value="KAK9736119.1"/>
    <property type="molecule type" value="Genomic_DNA"/>
</dbReference>
<evidence type="ECO:0000256" key="3">
    <source>
        <dbReference type="ARBA" id="ARBA00022759"/>
    </source>
</evidence>
<keyword evidence="1" id="KW-0808">Transferase</keyword>
<keyword evidence="3" id="KW-0255">Endonuclease</keyword>
<dbReference type="GO" id="GO:0004519">
    <property type="term" value="F:endonuclease activity"/>
    <property type="evidence" value="ECO:0007669"/>
    <property type="project" value="UniProtKB-KW"/>
</dbReference>
<dbReference type="Proteomes" id="UP001458880">
    <property type="component" value="Unassembled WGS sequence"/>
</dbReference>
<dbReference type="FunFam" id="3.10.20.370:FF:000001">
    <property type="entry name" value="Retrovirus-related Pol polyprotein from transposon 17.6-like protein"/>
    <property type="match status" value="1"/>
</dbReference>
<dbReference type="SUPFAM" id="SSF56672">
    <property type="entry name" value="DNA/RNA polymerases"/>
    <property type="match status" value="1"/>
</dbReference>
<dbReference type="Pfam" id="PF17919">
    <property type="entry name" value="RT_RNaseH_2"/>
    <property type="match status" value="1"/>
</dbReference>
<accession>A0AAW1LQW0</accession>
<evidence type="ECO:0000313" key="8">
    <source>
        <dbReference type="Proteomes" id="UP001458880"/>
    </source>
</evidence>
<gene>
    <name evidence="7" type="ORF">QE152_g12776</name>
</gene>
<dbReference type="CDD" id="cd09274">
    <property type="entry name" value="RNase_HI_RT_Ty3"/>
    <property type="match status" value="1"/>
</dbReference>
<evidence type="ECO:0000259" key="6">
    <source>
        <dbReference type="Pfam" id="PF17919"/>
    </source>
</evidence>
<keyword evidence="8" id="KW-1185">Reference proteome</keyword>
<dbReference type="PANTHER" id="PTHR37984:SF5">
    <property type="entry name" value="PROTEIN NYNRIN-LIKE"/>
    <property type="match status" value="1"/>
</dbReference>